<proteinExistence type="predicted"/>
<dbReference type="PANTHER" id="PTHR42647:SF12">
    <property type="entry name" value="BOI-RELATED E3 UBIQUITIN-PROTEIN LIGASE 2-RELATED"/>
    <property type="match status" value="1"/>
</dbReference>
<evidence type="ECO:0000313" key="7">
    <source>
        <dbReference type="EMBL" id="KAF3438277.1"/>
    </source>
</evidence>
<reference evidence="7" key="1">
    <citation type="submission" date="2020-03" db="EMBL/GenBank/DDBJ databases">
        <title>A high-quality chromosome-level genome assembly of a woody plant with both climbing and erect habits, Rhamnella rubrinervis.</title>
        <authorList>
            <person name="Lu Z."/>
            <person name="Yang Y."/>
            <person name="Zhu X."/>
            <person name="Sun Y."/>
        </authorList>
    </citation>
    <scope>NUCLEOTIDE SEQUENCE</scope>
    <source>
        <strain evidence="7">BYM</strain>
        <tissue evidence="7">Leaf</tissue>
    </source>
</reference>
<evidence type="ECO:0000256" key="4">
    <source>
        <dbReference type="PROSITE-ProRule" id="PRU00175"/>
    </source>
</evidence>
<dbReference type="PROSITE" id="PS50089">
    <property type="entry name" value="ZF_RING_2"/>
    <property type="match status" value="1"/>
</dbReference>
<keyword evidence="2 4" id="KW-0863">Zinc-finger</keyword>
<dbReference type="PANTHER" id="PTHR42647">
    <property type="entry name" value="SBP (S-RIBONUCLEASE BINDING PROTEIN) FAMILY PROTEIN"/>
    <property type="match status" value="1"/>
</dbReference>
<gene>
    <name evidence="7" type="ORF">FNV43_RR21038</name>
</gene>
<dbReference type="EMBL" id="VOIH02000009">
    <property type="protein sequence ID" value="KAF3438277.1"/>
    <property type="molecule type" value="Genomic_DNA"/>
</dbReference>
<dbReference type="Pfam" id="PF13920">
    <property type="entry name" value="zf-C3HC4_3"/>
    <property type="match status" value="1"/>
</dbReference>
<evidence type="ECO:0000259" key="6">
    <source>
        <dbReference type="PROSITE" id="PS50089"/>
    </source>
</evidence>
<evidence type="ECO:0000256" key="5">
    <source>
        <dbReference type="SAM" id="MobiDB-lite"/>
    </source>
</evidence>
<organism evidence="7 8">
    <name type="scientific">Rhamnella rubrinervis</name>
    <dbReference type="NCBI Taxonomy" id="2594499"/>
    <lineage>
        <taxon>Eukaryota</taxon>
        <taxon>Viridiplantae</taxon>
        <taxon>Streptophyta</taxon>
        <taxon>Embryophyta</taxon>
        <taxon>Tracheophyta</taxon>
        <taxon>Spermatophyta</taxon>
        <taxon>Magnoliopsida</taxon>
        <taxon>eudicotyledons</taxon>
        <taxon>Gunneridae</taxon>
        <taxon>Pentapetalae</taxon>
        <taxon>rosids</taxon>
        <taxon>fabids</taxon>
        <taxon>Rosales</taxon>
        <taxon>Rhamnaceae</taxon>
        <taxon>rhamnoid group</taxon>
        <taxon>Rhamneae</taxon>
        <taxon>Rhamnella</taxon>
    </lineage>
</organism>
<evidence type="ECO:0000256" key="1">
    <source>
        <dbReference type="ARBA" id="ARBA00022723"/>
    </source>
</evidence>
<keyword evidence="1" id="KW-0479">Metal-binding</keyword>
<dbReference type="GO" id="GO:0004842">
    <property type="term" value="F:ubiquitin-protein transferase activity"/>
    <property type="evidence" value="ECO:0007669"/>
    <property type="project" value="TreeGrafter"/>
</dbReference>
<keyword evidence="3" id="KW-0862">Zinc</keyword>
<dbReference type="InterPro" id="IPR001841">
    <property type="entry name" value="Znf_RING"/>
</dbReference>
<accession>A0A8K0E7N3</accession>
<dbReference type="Gene3D" id="3.30.40.10">
    <property type="entry name" value="Zinc/RING finger domain, C3HC4 (zinc finger)"/>
    <property type="match status" value="1"/>
</dbReference>
<feature type="region of interest" description="Disordered" evidence="5">
    <location>
        <begin position="282"/>
        <end position="315"/>
    </location>
</feature>
<dbReference type="GO" id="GO:0008270">
    <property type="term" value="F:zinc ion binding"/>
    <property type="evidence" value="ECO:0007669"/>
    <property type="project" value="UniProtKB-KW"/>
</dbReference>
<comment type="caution">
    <text evidence="7">The sequence shown here is derived from an EMBL/GenBank/DDBJ whole genome shotgun (WGS) entry which is preliminary data.</text>
</comment>
<evidence type="ECO:0000313" key="8">
    <source>
        <dbReference type="Proteomes" id="UP000796880"/>
    </source>
</evidence>
<protein>
    <recommendedName>
        <fullName evidence="6">RING-type domain-containing protein</fullName>
    </recommendedName>
</protein>
<dbReference type="CDD" id="cd16649">
    <property type="entry name" value="mRING-HC-C3HC5_CGRF1-like"/>
    <property type="match status" value="1"/>
</dbReference>
<dbReference type="PIRSF" id="PIRSF036836">
    <property type="entry name" value="RNase_bind_SBP1"/>
    <property type="match status" value="1"/>
</dbReference>
<evidence type="ECO:0000256" key="3">
    <source>
        <dbReference type="ARBA" id="ARBA00022833"/>
    </source>
</evidence>
<feature type="domain" description="RING-type" evidence="6">
    <location>
        <begin position="326"/>
        <end position="361"/>
    </location>
</feature>
<dbReference type="Proteomes" id="UP000796880">
    <property type="component" value="Unassembled WGS sequence"/>
</dbReference>
<name>A0A8K0E7N3_9ROSA</name>
<dbReference type="InterPro" id="IPR013083">
    <property type="entry name" value="Znf_RING/FYVE/PHD"/>
</dbReference>
<dbReference type="OrthoDB" id="1711136at2759"/>
<sequence length="373" mass="41230">MAVEARHLNLFPPQLTANREIMNTIDGNTNMYSTTQMGYGVPFSGNITADALLPAYNSGINDSFPPKTTTAMKSDSGLTYNFPTNTVSRKRSRDSMNINPFLSYPNPAGNQKNCGSLSFLGEDISVHLQQHQFDIDRLISQHMEKVRVEFEEKRKRQARKILEAIEVGMMKRLRAKEEEIEKMGKLNWALEERVKSLCIENQIWRDLAQTNEATANALRTNLEQVLAQVKDDRTQGAGLDEDAPAAAAAALMDDAQSCCGSSGGEVRDDEEEVNATDGWRSIADRNGVHGNNNGHGDEVEGTSGRCRSNKSMRISHSNTSSSSRWCRNCGKEESCVLLLPCRHLCLCTVCGSSLHTCPICKSPKNVSLHVNMS</sequence>
<dbReference type="GO" id="GO:0043067">
    <property type="term" value="P:regulation of programmed cell death"/>
    <property type="evidence" value="ECO:0007669"/>
    <property type="project" value="TreeGrafter"/>
</dbReference>
<evidence type="ECO:0000256" key="2">
    <source>
        <dbReference type="ARBA" id="ARBA00022771"/>
    </source>
</evidence>
<keyword evidence="8" id="KW-1185">Reference proteome</keyword>
<dbReference type="AlphaFoldDB" id="A0A8K0E7N3"/>